<comment type="caution">
    <text evidence="2">The sequence shown here is derived from an EMBL/GenBank/DDBJ whole genome shotgun (WGS) entry which is preliminary data.</text>
</comment>
<dbReference type="VEuPathDB" id="FungiDB:RhiirA1_471703"/>
<evidence type="ECO:0000313" key="2">
    <source>
        <dbReference type="EMBL" id="PKC57953.1"/>
    </source>
</evidence>
<dbReference type="VEuPathDB" id="FungiDB:RhiirFUN_023386"/>
<feature type="region of interest" description="Disordered" evidence="1">
    <location>
        <begin position="310"/>
        <end position="343"/>
    </location>
</feature>
<evidence type="ECO:0000313" key="3">
    <source>
        <dbReference type="Proteomes" id="UP000232688"/>
    </source>
</evidence>
<name>A0A2N0R3R5_9GLOM</name>
<proteinExistence type="predicted"/>
<accession>A0A2N0R3R5</accession>
<evidence type="ECO:0000256" key="1">
    <source>
        <dbReference type="SAM" id="MobiDB-lite"/>
    </source>
</evidence>
<reference evidence="2 3" key="2">
    <citation type="submission" date="2017-10" db="EMBL/GenBank/DDBJ databases">
        <title>Genome analyses suggest a sexual origin of heterokaryosis in a supposedly ancient asexual fungus.</title>
        <authorList>
            <person name="Corradi N."/>
            <person name="Sedzielewska K."/>
            <person name="Noel J."/>
            <person name="Charron P."/>
            <person name="Farinelli L."/>
            <person name="Marton T."/>
            <person name="Kruger M."/>
            <person name="Pelin A."/>
            <person name="Brachmann A."/>
            <person name="Corradi N."/>
        </authorList>
    </citation>
    <scope>NUCLEOTIDE SEQUENCE [LARGE SCALE GENOMIC DNA]</scope>
    <source>
        <strain evidence="2 3">A1</strain>
    </source>
</reference>
<dbReference type="VEuPathDB" id="FungiDB:RhiirFUN_023387"/>
<sequence>MPPKKQEYYKKKEQDHVINVLLRDDGIVPLLEGDYEQPANVSLVPLLESDYEQPANVSLVPLLEGDYEQPANVSLVPLLEDDDDQASNHASNNNDEDITAFNSLTTLRNDIDLSPNHPLSDHDDIEVSNIIRHKEITKRSLNPLRLPLLVPASNNSNINSNNFSPLLSTPNNSNINHNNVSSGASQFDSIFGLNDGAIDSVHSSANSMYSLMQVLMADGRRFTMPISSNSSTSVHHQDDKPVSTFGDFRNKELINPQMEEIAAFVDESVTVHVLNRWLNATKMDELRAKIQWENFDIAMGGKVSSNIKEFEESGTEEFESSSIEKFEGSNTKESKGISNKLKY</sequence>
<dbReference type="Proteomes" id="UP000232688">
    <property type="component" value="Unassembled WGS sequence"/>
</dbReference>
<reference evidence="2 3" key="1">
    <citation type="submission" date="2017-10" db="EMBL/GenBank/DDBJ databases">
        <title>Extensive intraspecific genome diversity in a model arbuscular mycorrhizal fungus.</title>
        <authorList>
            <person name="Chen E.C.H."/>
            <person name="Morin E."/>
            <person name="Baudet D."/>
            <person name="Noel J."/>
            <person name="Ndikumana S."/>
            <person name="Charron P."/>
            <person name="St-Onge C."/>
            <person name="Giorgi J."/>
            <person name="Grigoriev I.V."/>
            <person name="Roux C."/>
            <person name="Martin F.M."/>
            <person name="Corradi N."/>
        </authorList>
    </citation>
    <scope>NUCLEOTIDE SEQUENCE [LARGE SCALE GENOMIC DNA]</scope>
    <source>
        <strain evidence="2 3">A1</strain>
    </source>
</reference>
<dbReference type="AlphaFoldDB" id="A0A2N0R3R5"/>
<gene>
    <name evidence="2" type="ORF">RhiirA1_471703</name>
</gene>
<protein>
    <submittedName>
        <fullName evidence="2">Uncharacterized protein</fullName>
    </submittedName>
</protein>
<feature type="compositionally biased region" description="Basic and acidic residues" evidence="1">
    <location>
        <begin position="322"/>
        <end position="335"/>
    </location>
</feature>
<organism evidence="2 3">
    <name type="scientific">Rhizophagus irregularis</name>
    <dbReference type="NCBI Taxonomy" id="588596"/>
    <lineage>
        <taxon>Eukaryota</taxon>
        <taxon>Fungi</taxon>
        <taxon>Fungi incertae sedis</taxon>
        <taxon>Mucoromycota</taxon>
        <taxon>Glomeromycotina</taxon>
        <taxon>Glomeromycetes</taxon>
        <taxon>Glomerales</taxon>
        <taxon>Glomeraceae</taxon>
        <taxon>Rhizophagus</taxon>
    </lineage>
</organism>
<dbReference type="EMBL" id="LLXH01001671">
    <property type="protein sequence ID" value="PKC57953.1"/>
    <property type="molecule type" value="Genomic_DNA"/>
</dbReference>